<evidence type="ECO:0000256" key="7">
    <source>
        <dbReference type="ARBA" id="ARBA00031934"/>
    </source>
</evidence>
<dbReference type="STRING" id="157072.A0A024TU09"/>
<dbReference type="GO" id="GO:0008474">
    <property type="term" value="F:palmitoyl-(protein) hydrolase activity"/>
    <property type="evidence" value="ECO:0007669"/>
    <property type="project" value="UniProtKB-EC"/>
</dbReference>
<dbReference type="GeneID" id="20086473"/>
<dbReference type="PRINTS" id="PR00414">
    <property type="entry name" value="PPTHIESTRASE"/>
</dbReference>
<keyword evidence="3" id="KW-0732">Signal</keyword>
<sequence>MLQGVVIRVLVMAVSNNWVWEQPPLPVPFPHEYIVDVPTAYVRGAAVEFYPVVMMHGMNDAGHTGHMERMRLVVSDTLDGAYVTSVQIGRNVREDEYNSVHLTMDEQVSRFAAIVRRDPNLRHGFHAIGFSQGGLIVRGYIERYNNPPVIGFLACHSPLAGIGSLPICNPTTFFCRQLNKFFGAFAYSSELQHQLAQSNFYRDPTRIPEYRERGGYTTRVNRCMTCGPGVVKYLPDLNNELSVQNATYKANFASLRQLIMVRALRDTQIAPTMSSWFGAYEDGGWDTILPMNETSWYQSDTFGLKTLHTTGRVTLYETPDNHLQFTDELLATWVRTHFRPPSMHRTPVDGKI</sequence>
<reference evidence="8" key="1">
    <citation type="submission" date="2013-12" db="EMBL/GenBank/DDBJ databases">
        <title>The Genome Sequence of Aphanomyces invadans NJM9701.</title>
        <authorList>
            <consortium name="The Broad Institute Genomics Platform"/>
            <person name="Russ C."/>
            <person name="Tyler B."/>
            <person name="van West P."/>
            <person name="Dieguez-Uribeondo J."/>
            <person name="Young S.K."/>
            <person name="Zeng Q."/>
            <person name="Gargeya S."/>
            <person name="Fitzgerald M."/>
            <person name="Abouelleil A."/>
            <person name="Alvarado L."/>
            <person name="Chapman S.B."/>
            <person name="Gainer-Dewar J."/>
            <person name="Goldberg J."/>
            <person name="Griggs A."/>
            <person name="Gujja S."/>
            <person name="Hansen M."/>
            <person name="Howarth C."/>
            <person name="Imamovic A."/>
            <person name="Ireland A."/>
            <person name="Larimer J."/>
            <person name="McCowan C."/>
            <person name="Murphy C."/>
            <person name="Pearson M."/>
            <person name="Poon T.W."/>
            <person name="Priest M."/>
            <person name="Roberts A."/>
            <person name="Saif S."/>
            <person name="Shea T."/>
            <person name="Sykes S."/>
            <person name="Wortman J."/>
            <person name="Nusbaum C."/>
            <person name="Birren B."/>
        </authorList>
    </citation>
    <scope>NUCLEOTIDE SEQUENCE [LARGE SCALE GENOMIC DNA]</scope>
    <source>
        <strain evidence="8">NJM9701</strain>
    </source>
</reference>
<keyword evidence="4" id="KW-0378">Hydrolase</keyword>
<dbReference type="Pfam" id="PF02089">
    <property type="entry name" value="Palm_thioest"/>
    <property type="match status" value="2"/>
</dbReference>
<dbReference type="PANTHER" id="PTHR11247">
    <property type="entry name" value="PALMITOYL-PROTEIN THIOESTERASE/DOLICHYLDIPHOSPHATASE 1"/>
    <property type="match status" value="1"/>
</dbReference>
<dbReference type="VEuPathDB" id="FungiDB:H310_09423"/>
<evidence type="ECO:0000256" key="4">
    <source>
        <dbReference type="ARBA" id="ARBA00022801"/>
    </source>
</evidence>
<accession>A0A024TU09</accession>
<proteinExistence type="predicted"/>
<evidence type="ECO:0000256" key="5">
    <source>
        <dbReference type="ARBA" id="ARBA00023157"/>
    </source>
</evidence>
<dbReference type="OrthoDB" id="10263094at2759"/>
<dbReference type="Gene3D" id="3.40.50.1820">
    <property type="entry name" value="alpha/beta hydrolase"/>
    <property type="match status" value="1"/>
</dbReference>
<dbReference type="InterPro" id="IPR029058">
    <property type="entry name" value="AB_hydrolase_fold"/>
</dbReference>
<evidence type="ECO:0000256" key="6">
    <source>
        <dbReference type="ARBA" id="ARBA00023180"/>
    </source>
</evidence>
<name>A0A024TU09_9STRA</name>
<dbReference type="SUPFAM" id="SSF53474">
    <property type="entry name" value="alpha/beta-Hydrolases"/>
    <property type="match status" value="1"/>
</dbReference>
<organism evidence="8">
    <name type="scientific">Aphanomyces invadans</name>
    <dbReference type="NCBI Taxonomy" id="157072"/>
    <lineage>
        <taxon>Eukaryota</taxon>
        <taxon>Sar</taxon>
        <taxon>Stramenopiles</taxon>
        <taxon>Oomycota</taxon>
        <taxon>Saprolegniomycetes</taxon>
        <taxon>Saprolegniales</taxon>
        <taxon>Verrucalvaceae</taxon>
        <taxon>Aphanomyces</taxon>
    </lineage>
</organism>
<evidence type="ECO:0000256" key="1">
    <source>
        <dbReference type="ARBA" id="ARBA00012423"/>
    </source>
</evidence>
<gene>
    <name evidence="8" type="ORF">H310_09423</name>
</gene>
<dbReference type="GO" id="GO:0005764">
    <property type="term" value="C:lysosome"/>
    <property type="evidence" value="ECO:0007669"/>
    <property type="project" value="TreeGrafter"/>
</dbReference>
<evidence type="ECO:0000256" key="3">
    <source>
        <dbReference type="ARBA" id="ARBA00022729"/>
    </source>
</evidence>
<protein>
    <recommendedName>
        <fullName evidence="2">Palmitoyl-protein thioesterase 1</fullName>
        <ecNumber evidence="1">3.1.2.22</ecNumber>
    </recommendedName>
    <alternativeName>
        <fullName evidence="7">Palmitoyl-protein hydrolase 1</fullName>
    </alternativeName>
</protein>
<dbReference type="PANTHER" id="PTHR11247:SF8">
    <property type="entry name" value="PALMITOYL-PROTEIN THIOESTERASE 1"/>
    <property type="match status" value="1"/>
</dbReference>
<dbReference type="InterPro" id="IPR002472">
    <property type="entry name" value="Palm_thioest"/>
</dbReference>
<evidence type="ECO:0000313" key="8">
    <source>
        <dbReference type="EMBL" id="ETV97498.1"/>
    </source>
</evidence>
<evidence type="ECO:0000256" key="2">
    <source>
        <dbReference type="ARBA" id="ARBA00014212"/>
    </source>
</evidence>
<dbReference type="eggNOG" id="KOG2541">
    <property type="taxonomic scope" value="Eukaryota"/>
</dbReference>
<keyword evidence="5" id="KW-1015">Disulfide bond</keyword>
<dbReference type="EC" id="3.1.2.22" evidence="1"/>
<dbReference type="RefSeq" id="XP_008873708.1">
    <property type="nucleotide sequence ID" value="XM_008875486.1"/>
</dbReference>
<keyword evidence="6" id="KW-0325">Glycoprotein</keyword>
<dbReference type="EMBL" id="KI913972">
    <property type="protein sequence ID" value="ETV97498.1"/>
    <property type="molecule type" value="Genomic_DNA"/>
</dbReference>
<dbReference type="AlphaFoldDB" id="A0A024TU09"/>